<dbReference type="OrthoDB" id="428768at2759"/>
<dbReference type="AlphaFoldDB" id="A0A9P8WIM0"/>
<evidence type="ECO:0000259" key="5">
    <source>
        <dbReference type="PROSITE" id="PS51891"/>
    </source>
</evidence>
<name>A0A9P8WIM0_9HYPO</name>
<evidence type="ECO:0000256" key="3">
    <source>
        <dbReference type="ARBA" id="ARBA00022833"/>
    </source>
</evidence>
<dbReference type="InterPro" id="IPR011057">
    <property type="entry name" value="Mss4-like_sf"/>
</dbReference>
<dbReference type="EMBL" id="JAGPYM010000002">
    <property type="protein sequence ID" value="KAH6898035.1"/>
    <property type="molecule type" value="Genomic_DNA"/>
</dbReference>
<keyword evidence="2" id="KW-0479">Metal-binding</keyword>
<gene>
    <name evidence="6" type="ORF">B0T10DRAFT_453374</name>
</gene>
<dbReference type="GO" id="GO:0046872">
    <property type="term" value="F:metal ion binding"/>
    <property type="evidence" value="ECO:0007669"/>
    <property type="project" value="UniProtKB-KW"/>
</dbReference>
<dbReference type="Proteomes" id="UP000777438">
    <property type="component" value="Unassembled WGS sequence"/>
</dbReference>
<dbReference type="Pfam" id="PF04828">
    <property type="entry name" value="GFA"/>
    <property type="match status" value="1"/>
</dbReference>
<keyword evidence="3" id="KW-0862">Zinc</keyword>
<comment type="similarity">
    <text evidence="1">Belongs to the Gfa family.</text>
</comment>
<dbReference type="Gene3D" id="3.90.1590.10">
    <property type="entry name" value="glutathione-dependent formaldehyde- activating enzyme (gfa)"/>
    <property type="match status" value="1"/>
</dbReference>
<proteinExistence type="inferred from homology"/>
<evidence type="ECO:0000256" key="1">
    <source>
        <dbReference type="ARBA" id="ARBA00005495"/>
    </source>
</evidence>
<dbReference type="PANTHER" id="PTHR33337">
    <property type="entry name" value="GFA DOMAIN-CONTAINING PROTEIN"/>
    <property type="match status" value="1"/>
</dbReference>
<sequence length="174" mass="19193">MSPTAAANTESSFPVAGIAQDGWSTEDEATATCYCGTVQLALPTSKPGFVTSVVCHCSDCRKITASMFSSLIVILDTHLRHIRGEENLKQYSQSQTIERKGNAMTNFFCSTCGSLMYRRAAGYPGASLLRLGTVDDFKLAETKLRPECEQYLKYRVGWLQDIEKVHHVEGQLSL</sequence>
<evidence type="ECO:0000313" key="6">
    <source>
        <dbReference type="EMBL" id="KAH6898035.1"/>
    </source>
</evidence>
<evidence type="ECO:0000313" key="7">
    <source>
        <dbReference type="Proteomes" id="UP000777438"/>
    </source>
</evidence>
<organism evidence="6 7">
    <name type="scientific">Thelonectria olida</name>
    <dbReference type="NCBI Taxonomy" id="1576542"/>
    <lineage>
        <taxon>Eukaryota</taxon>
        <taxon>Fungi</taxon>
        <taxon>Dikarya</taxon>
        <taxon>Ascomycota</taxon>
        <taxon>Pezizomycotina</taxon>
        <taxon>Sordariomycetes</taxon>
        <taxon>Hypocreomycetidae</taxon>
        <taxon>Hypocreales</taxon>
        <taxon>Nectriaceae</taxon>
        <taxon>Thelonectria</taxon>
    </lineage>
</organism>
<keyword evidence="7" id="KW-1185">Reference proteome</keyword>
<protein>
    <submittedName>
        <fullName evidence="6">Mss4-like protein</fullName>
    </submittedName>
</protein>
<accession>A0A9P8WIM0</accession>
<dbReference type="InterPro" id="IPR006913">
    <property type="entry name" value="CENP-V/GFA"/>
</dbReference>
<comment type="caution">
    <text evidence="6">The sequence shown here is derived from an EMBL/GenBank/DDBJ whole genome shotgun (WGS) entry which is preliminary data.</text>
</comment>
<dbReference type="PROSITE" id="PS51891">
    <property type="entry name" value="CENP_V_GFA"/>
    <property type="match status" value="1"/>
</dbReference>
<feature type="domain" description="CENP-V/GFA" evidence="5">
    <location>
        <begin position="29"/>
        <end position="148"/>
    </location>
</feature>
<evidence type="ECO:0000256" key="2">
    <source>
        <dbReference type="ARBA" id="ARBA00022723"/>
    </source>
</evidence>
<dbReference type="SUPFAM" id="SSF51316">
    <property type="entry name" value="Mss4-like"/>
    <property type="match status" value="1"/>
</dbReference>
<evidence type="ECO:0000256" key="4">
    <source>
        <dbReference type="ARBA" id="ARBA00023239"/>
    </source>
</evidence>
<dbReference type="PANTHER" id="PTHR33337:SF8">
    <property type="entry name" value="CENP-V_GFA DOMAIN-CONTAINING PROTEIN"/>
    <property type="match status" value="1"/>
</dbReference>
<dbReference type="GO" id="GO:0016846">
    <property type="term" value="F:carbon-sulfur lyase activity"/>
    <property type="evidence" value="ECO:0007669"/>
    <property type="project" value="InterPro"/>
</dbReference>
<keyword evidence="4" id="KW-0456">Lyase</keyword>
<reference evidence="6 7" key="1">
    <citation type="journal article" date="2021" name="Nat. Commun.">
        <title>Genetic determinants of endophytism in the Arabidopsis root mycobiome.</title>
        <authorList>
            <person name="Mesny F."/>
            <person name="Miyauchi S."/>
            <person name="Thiergart T."/>
            <person name="Pickel B."/>
            <person name="Atanasova L."/>
            <person name="Karlsson M."/>
            <person name="Huettel B."/>
            <person name="Barry K.W."/>
            <person name="Haridas S."/>
            <person name="Chen C."/>
            <person name="Bauer D."/>
            <person name="Andreopoulos W."/>
            <person name="Pangilinan J."/>
            <person name="LaButti K."/>
            <person name="Riley R."/>
            <person name="Lipzen A."/>
            <person name="Clum A."/>
            <person name="Drula E."/>
            <person name="Henrissat B."/>
            <person name="Kohler A."/>
            <person name="Grigoriev I.V."/>
            <person name="Martin F.M."/>
            <person name="Hacquard S."/>
        </authorList>
    </citation>
    <scope>NUCLEOTIDE SEQUENCE [LARGE SCALE GENOMIC DNA]</scope>
    <source>
        <strain evidence="6 7">MPI-CAGE-CH-0241</strain>
    </source>
</reference>